<sequence>MAVVVEVSSETERPSGSLGRFTASQKQKYAPSTARKHDFHSRFASGRGADGVESGSQRQERSETRHNTRTDDTSQPSYFRRESSRVPGGGWFNMSTAAGGGSPPHDDTPSSTSSDSASGSDDSPDSSSASSESFESSESDSEIEQAQDDRRKSGKSESQRRHRRRQKEIKRLRKALAGVKIKPPFTWNGVADIDVFDQWIYEIDTWRELNGLDDVLALKIVVQFLSGEAGKFFMKHVAPSRNRWTMSKLYEALFDYCFPTDYKARLRQNLQRASQGKLEVRDYVRYIQNLAVRFPDVSNFQLVQIFWKGLNSHLRVALVEKGLDPEKHKLDKLVKYAIRKESAIAEARKEAREFEGQVPGRKWGRFTNRDTGPEPYKPREERRENRTTPEWSQKSKSSTSPSQQRKKDGQRDLAGKTERRERTNPLSKDERDKLRAEGRCFSCRDTGHESRNCPKRKTARAPHISVGAASVSFAELEQMAARARQSAKGIFVGSVHIGMPATDRTGDWVLRAHPADCVEYLLTLLVSYHDPADALDAGMEPEDRFTIRTENGEYDDDRFWVIDHLAAAETPDEFLVSRMQLSNPEWGISDMLQDAWTEYAALPPRPEWGSGFPSRDEPDDRHPAVFWLRAKMAEALRVEFPSLDAAGLVVRVDLIPDGYCLSVPLNGQNIEISHEDVRSPTFDVRAILCSMIDPDDIEEFDERAERESRRRQRRMSLMTCVVSVGSRKTNKGKQRTKASDVPTSNWLPAIEATSARVKDPTRVLPLP</sequence>
<keyword evidence="1" id="KW-0507">mRNA processing</keyword>
<dbReference type="SUPFAM" id="SSF57756">
    <property type="entry name" value="Retrovirus zinc finger-like domains"/>
    <property type="match status" value="1"/>
</dbReference>
<keyword evidence="2" id="KW-0863">Zinc-finger</keyword>
<evidence type="ECO:0000259" key="4">
    <source>
        <dbReference type="PROSITE" id="PS50158"/>
    </source>
</evidence>
<dbReference type="GO" id="GO:0003676">
    <property type="term" value="F:nucleic acid binding"/>
    <property type="evidence" value="ECO:0007669"/>
    <property type="project" value="InterPro"/>
</dbReference>
<dbReference type="EMBL" id="ML212526">
    <property type="protein sequence ID" value="TFK78449.1"/>
    <property type="molecule type" value="Genomic_DNA"/>
</dbReference>
<dbReference type="Pfam" id="PF03732">
    <property type="entry name" value="Retrotrans_gag"/>
    <property type="match status" value="1"/>
</dbReference>
<keyword evidence="2" id="KW-0862">Zinc</keyword>
<protein>
    <recommendedName>
        <fullName evidence="4">CCHC-type domain-containing protein</fullName>
    </recommendedName>
</protein>
<evidence type="ECO:0000256" key="2">
    <source>
        <dbReference type="PROSITE-ProRule" id="PRU00047"/>
    </source>
</evidence>
<feature type="compositionally biased region" description="Basic and acidic residues" evidence="3">
    <location>
        <begin position="405"/>
        <end position="433"/>
    </location>
</feature>
<proteinExistence type="predicted"/>
<dbReference type="InterPro" id="IPR036875">
    <property type="entry name" value="Znf_CCHC_sf"/>
</dbReference>
<evidence type="ECO:0000256" key="1">
    <source>
        <dbReference type="ARBA" id="ARBA00022664"/>
    </source>
</evidence>
<name>A0A5C3NP42_9APHY</name>
<dbReference type="AlphaFoldDB" id="A0A5C3NP42"/>
<feature type="compositionally biased region" description="Acidic residues" evidence="3">
    <location>
        <begin position="135"/>
        <end position="146"/>
    </location>
</feature>
<dbReference type="GO" id="GO:0006397">
    <property type="term" value="P:mRNA processing"/>
    <property type="evidence" value="ECO:0007669"/>
    <property type="project" value="UniProtKB-KW"/>
</dbReference>
<dbReference type="InterPro" id="IPR005162">
    <property type="entry name" value="Retrotrans_gag_dom"/>
</dbReference>
<dbReference type="InParanoid" id="A0A5C3NP42"/>
<feature type="compositionally biased region" description="Basic and acidic residues" evidence="3">
    <location>
        <begin position="367"/>
        <end position="387"/>
    </location>
</feature>
<keyword evidence="6" id="KW-1185">Reference proteome</keyword>
<feature type="compositionally biased region" description="Low complexity" evidence="3">
    <location>
        <begin position="388"/>
        <end position="403"/>
    </location>
</feature>
<dbReference type="InterPro" id="IPR001878">
    <property type="entry name" value="Znf_CCHC"/>
</dbReference>
<feature type="region of interest" description="Disordered" evidence="3">
    <location>
        <begin position="1"/>
        <end position="168"/>
    </location>
</feature>
<feature type="non-terminal residue" evidence="5">
    <location>
        <position position="767"/>
    </location>
</feature>
<dbReference type="GO" id="GO:0008270">
    <property type="term" value="F:zinc ion binding"/>
    <property type="evidence" value="ECO:0007669"/>
    <property type="project" value="UniProtKB-KW"/>
</dbReference>
<organism evidence="5 6">
    <name type="scientific">Polyporus arcularius HHB13444</name>
    <dbReference type="NCBI Taxonomy" id="1314778"/>
    <lineage>
        <taxon>Eukaryota</taxon>
        <taxon>Fungi</taxon>
        <taxon>Dikarya</taxon>
        <taxon>Basidiomycota</taxon>
        <taxon>Agaricomycotina</taxon>
        <taxon>Agaricomycetes</taxon>
        <taxon>Polyporales</taxon>
        <taxon>Polyporaceae</taxon>
        <taxon>Polyporus</taxon>
    </lineage>
</organism>
<feature type="compositionally biased region" description="Basic and acidic residues" evidence="3">
    <location>
        <begin position="147"/>
        <end position="159"/>
    </location>
</feature>
<dbReference type="Gene3D" id="4.10.60.10">
    <property type="entry name" value="Zinc finger, CCHC-type"/>
    <property type="match status" value="1"/>
</dbReference>
<feature type="compositionally biased region" description="Low complexity" evidence="3">
    <location>
        <begin position="109"/>
        <end position="134"/>
    </location>
</feature>
<evidence type="ECO:0000313" key="6">
    <source>
        <dbReference type="Proteomes" id="UP000308197"/>
    </source>
</evidence>
<dbReference type="STRING" id="1314778.A0A5C3NP42"/>
<gene>
    <name evidence="5" type="ORF">K466DRAFT_453164</name>
</gene>
<feature type="domain" description="CCHC-type" evidence="4">
    <location>
        <begin position="439"/>
        <end position="455"/>
    </location>
</feature>
<keyword evidence="2" id="KW-0479">Metal-binding</keyword>
<evidence type="ECO:0000256" key="3">
    <source>
        <dbReference type="SAM" id="MobiDB-lite"/>
    </source>
</evidence>
<dbReference type="PROSITE" id="PS50158">
    <property type="entry name" value="ZF_CCHC"/>
    <property type="match status" value="1"/>
</dbReference>
<reference evidence="5 6" key="1">
    <citation type="journal article" date="2019" name="Nat. Ecol. Evol.">
        <title>Megaphylogeny resolves global patterns of mushroom evolution.</title>
        <authorList>
            <person name="Varga T."/>
            <person name="Krizsan K."/>
            <person name="Foldi C."/>
            <person name="Dima B."/>
            <person name="Sanchez-Garcia M."/>
            <person name="Sanchez-Ramirez S."/>
            <person name="Szollosi G.J."/>
            <person name="Szarkandi J.G."/>
            <person name="Papp V."/>
            <person name="Albert L."/>
            <person name="Andreopoulos W."/>
            <person name="Angelini C."/>
            <person name="Antonin V."/>
            <person name="Barry K.W."/>
            <person name="Bougher N.L."/>
            <person name="Buchanan P."/>
            <person name="Buyck B."/>
            <person name="Bense V."/>
            <person name="Catcheside P."/>
            <person name="Chovatia M."/>
            <person name="Cooper J."/>
            <person name="Damon W."/>
            <person name="Desjardin D."/>
            <person name="Finy P."/>
            <person name="Geml J."/>
            <person name="Haridas S."/>
            <person name="Hughes K."/>
            <person name="Justo A."/>
            <person name="Karasinski D."/>
            <person name="Kautmanova I."/>
            <person name="Kiss B."/>
            <person name="Kocsube S."/>
            <person name="Kotiranta H."/>
            <person name="LaButti K.M."/>
            <person name="Lechner B.E."/>
            <person name="Liimatainen K."/>
            <person name="Lipzen A."/>
            <person name="Lukacs Z."/>
            <person name="Mihaltcheva S."/>
            <person name="Morgado L.N."/>
            <person name="Niskanen T."/>
            <person name="Noordeloos M.E."/>
            <person name="Ohm R.A."/>
            <person name="Ortiz-Santana B."/>
            <person name="Ovrebo C."/>
            <person name="Racz N."/>
            <person name="Riley R."/>
            <person name="Savchenko A."/>
            <person name="Shiryaev A."/>
            <person name="Soop K."/>
            <person name="Spirin V."/>
            <person name="Szebenyi C."/>
            <person name="Tomsovsky M."/>
            <person name="Tulloss R.E."/>
            <person name="Uehling J."/>
            <person name="Grigoriev I.V."/>
            <person name="Vagvolgyi C."/>
            <person name="Papp T."/>
            <person name="Martin F.M."/>
            <person name="Miettinen O."/>
            <person name="Hibbett D.S."/>
            <person name="Nagy L.G."/>
        </authorList>
    </citation>
    <scope>NUCLEOTIDE SEQUENCE [LARGE SCALE GENOMIC DNA]</scope>
    <source>
        <strain evidence="5 6">HHB13444</strain>
    </source>
</reference>
<dbReference type="Proteomes" id="UP000308197">
    <property type="component" value="Unassembled WGS sequence"/>
</dbReference>
<accession>A0A5C3NP42</accession>
<evidence type="ECO:0000313" key="5">
    <source>
        <dbReference type="EMBL" id="TFK78449.1"/>
    </source>
</evidence>
<feature type="compositionally biased region" description="Basic and acidic residues" evidence="3">
    <location>
        <begin position="58"/>
        <end position="72"/>
    </location>
</feature>
<feature type="region of interest" description="Disordered" evidence="3">
    <location>
        <begin position="359"/>
        <end position="433"/>
    </location>
</feature>